<feature type="compositionally biased region" description="Basic and acidic residues" evidence="7">
    <location>
        <begin position="359"/>
        <end position="376"/>
    </location>
</feature>
<dbReference type="AlphaFoldDB" id="A0AAD9WCE0"/>
<name>A0AAD9WCE0_9HELO</name>
<dbReference type="PANTHER" id="PTHR12749:SF0">
    <property type="entry name" value="DNA EXCISION REPAIR PROTEIN ERCC-1"/>
    <property type="match status" value="1"/>
</dbReference>
<evidence type="ECO:0000256" key="6">
    <source>
        <dbReference type="ARBA" id="ARBA00023242"/>
    </source>
</evidence>
<dbReference type="GO" id="GO:0006302">
    <property type="term" value="P:double-strand break repair"/>
    <property type="evidence" value="ECO:0007669"/>
    <property type="project" value="UniProtKB-ARBA"/>
</dbReference>
<evidence type="ECO:0000256" key="2">
    <source>
        <dbReference type="ARBA" id="ARBA00008283"/>
    </source>
</evidence>
<feature type="compositionally biased region" description="Low complexity" evidence="7">
    <location>
        <begin position="10"/>
        <end position="22"/>
    </location>
</feature>
<dbReference type="InterPro" id="IPR011335">
    <property type="entry name" value="Restrct_endonuc-II-like"/>
</dbReference>
<keyword evidence="4" id="KW-0238">DNA-binding</keyword>
<dbReference type="PANTHER" id="PTHR12749">
    <property type="entry name" value="EXCISION REPAIR CROSS-COMPLEMENTING 1 ERCC1"/>
    <property type="match status" value="1"/>
</dbReference>
<dbReference type="Proteomes" id="UP001285354">
    <property type="component" value="Unassembled WGS sequence"/>
</dbReference>
<gene>
    <name evidence="9" type="ORF">QTJ16_004437</name>
</gene>
<dbReference type="GO" id="GO:0070914">
    <property type="term" value="P:UV-damage excision repair"/>
    <property type="evidence" value="ECO:0007669"/>
    <property type="project" value="TreeGrafter"/>
</dbReference>
<dbReference type="GO" id="GO:0000110">
    <property type="term" value="C:nucleotide-excision repair factor 1 complex"/>
    <property type="evidence" value="ECO:0007669"/>
    <property type="project" value="TreeGrafter"/>
</dbReference>
<comment type="caution">
    <text evidence="9">The sequence shown here is derived from an EMBL/GenBank/DDBJ whole genome shotgun (WGS) entry which is preliminary data.</text>
</comment>
<dbReference type="Gene3D" id="3.40.50.10130">
    <property type="match status" value="1"/>
</dbReference>
<evidence type="ECO:0000313" key="9">
    <source>
        <dbReference type="EMBL" id="KAK2626175.1"/>
    </source>
</evidence>
<comment type="similarity">
    <text evidence="2">Belongs to the ERCC1/RAD10/SWI10 family.</text>
</comment>
<keyword evidence="3" id="KW-0227">DNA damage</keyword>
<dbReference type="GO" id="GO:0070522">
    <property type="term" value="C:ERCC4-ERCC1 complex"/>
    <property type="evidence" value="ECO:0007669"/>
    <property type="project" value="TreeGrafter"/>
</dbReference>
<dbReference type="FunFam" id="3.40.50.10130:FF:000001">
    <property type="entry name" value="DNA excision repair protein ERCC-1"/>
    <property type="match status" value="1"/>
</dbReference>
<feature type="region of interest" description="Disordered" evidence="7">
    <location>
        <begin position="1"/>
        <end position="64"/>
    </location>
</feature>
<dbReference type="GO" id="GO:0003684">
    <property type="term" value="F:damaged DNA binding"/>
    <property type="evidence" value="ECO:0007669"/>
    <property type="project" value="InterPro"/>
</dbReference>
<evidence type="ECO:0000256" key="1">
    <source>
        <dbReference type="ARBA" id="ARBA00004123"/>
    </source>
</evidence>
<evidence type="ECO:0000256" key="5">
    <source>
        <dbReference type="ARBA" id="ARBA00023204"/>
    </source>
</evidence>
<feature type="compositionally biased region" description="Polar residues" evidence="7">
    <location>
        <begin position="52"/>
        <end position="64"/>
    </location>
</feature>
<dbReference type="NCBIfam" id="TIGR00597">
    <property type="entry name" value="rad10"/>
    <property type="match status" value="1"/>
</dbReference>
<dbReference type="SUPFAM" id="SSF52980">
    <property type="entry name" value="Restriction endonuclease-like"/>
    <property type="match status" value="1"/>
</dbReference>
<comment type="subcellular location">
    <subcellularLocation>
        <location evidence="1">Nucleus</location>
    </subcellularLocation>
</comment>
<dbReference type="GO" id="GO:0003697">
    <property type="term" value="F:single-stranded DNA binding"/>
    <property type="evidence" value="ECO:0007669"/>
    <property type="project" value="TreeGrafter"/>
</dbReference>
<dbReference type="InterPro" id="IPR004579">
    <property type="entry name" value="ERCC1/RAD10/SWI10"/>
</dbReference>
<reference evidence="9" key="1">
    <citation type="submission" date="2023-06" db="EMBL/GenBank/DDBJ databases">
        <title>Draft genome of Marssonina rosae.</title>
        <authorList>
            <person name="Cheng Q."/>
        </authorList>
    </citation>
    <scope>NUCLEOTIDE SEQUENCE</scope>
    <source>
        <strain evidence="9">R4</strain>
    </source>
</reference>
<dbReference type="InterPro" id="IPR047260">
    <property type="entry name" value="ERCC1-like_central_dom"/>
</dbReference>
<evidence type="ECO:0000313" key="10">
    <source>
        <dbReference type="Proteomes" id="UP001285354"/>
    </source>
</evidence>
<evidence type="ECO:0000256" key="3">
    <source>
        <dbReference type="ARBA" id="ARBA00022763"/>
    </source>
</evidence>
<dbReference type="SUPFAM" id="SSF47781">
    <property type="entry name" value="RuvA domain 2-like"/>
    <property type="match status" value="1"/>
</dbReference>
<dbReference type="CDD" id="cd22325">
    <property type="entry name" value="ERCC1_C-like"/>
    <property type="match status" value="1"/>
</dbReference>
<evidence type="ECO:0000256" key="7">
    <source>
        <dbReference type="SAM" id="MobiDB-lite"/>
    </source>
</evidence>
<keyword evidence="10" id="KW-1185">Reference proteome</keyword>
<organism evidence="9 10">
    <name type="scientific">Diplocarpon rosae</name>
    <dbReference type="NCBI Taxonomy" id="946125"/>
    <lineage>
        <taxon>Eukaryota</taxon>
        <taxon>Fungi</taxon>
        <taxon>Dikarya</taxon>
        <taxon>Ascomycota</taxon>
        <taxon>Pezizomycotina</taxon>
        <taxon>Leotiomycetes</taxon>
        <taxon>Helotiales</taxon>
        <taxon>Drepanopezizaceae</taxon>
        <taxon>Diplocarpon</taxon>
    </lineage>
</organism>
<feature type="domain" description="ERCC1-like central" evidence="8">
    <location>
        <begin position="75"/>
        <end position="188"/>
    </location>
</feature>
<feature type="region of interest" description="Disordered" evidence="7">
    <location>
        <begin position="273"/>
        <end position="345"/>
    </location>
</feature>
<dbReference type="Gene3D" id="1.10.150.20">
    <property type="entry name" value="5' to 3' exonuclease, C-terminal subdomain"/>
    <property type="match status" value="1"/>
</dbReference>
<dbReference type="EMBL" id="JAUBYV010000006">
    <property type="protein sequence ID" value="KAK2626175.1"/>
    <property type="molecule type" value="Genomic_DNA"/>
</dbReference>
<keyword evidence="6" id="KW-0539">Nucleus</keyword>
<feature type="compositionally biased region" description="Basic and acidic residues" evidence="7">
    <location>
        <begin position="317"/>
        <end position="328"/>
    </location>
</feature>
<proteinExistence type="inferred from homology"/>
<protein>
    <recommendedName>
        <fullName evidence="8">ERCC1-like central domain-containing protein</fullName>
    </recommendedName>
</protein>
<dbReference type="GO" id="GO:0006312">
    <property type="term" value="P:mitotic recombination"/>
    <property type="evidence" value="ECO:0007669"/>
    <property type="project" value="TreeGrafter"/>
</dbReference>
<sequence length="444" mass="48776">MDDDDEFGADADFLAALAASSDTPASQVSQPLPQRITQPTPQRLDRAPPAPTTSSGPKVVQPTPQAIASRTTGSSILVSPRQKGNPILSNVRSFAWEFSDIPADYVLGATTCALFLSLKYHRIHPEYIYNRIKGLQGKYNLRVVLTMVDIQNHEENLKELSKTSLVNNVTLILCWSAAEAARYLELYKSYEHANASAIRGTESRGYAEKMVDFVTVPRSINKTDAVTLVSAFGSIKGAINASPEEVAVVGGWGEKKVRRWCGVVDEPFRARKATKRGLDSTEGALNRAKPLGMVPLRSMPSLGEGGDVTSGMSREASAADKGKSREPEASNPSEPGQFRVWDPDDDDEDALLAAALEEEQRQEAEKRRERARKDDELSGGVAAALAKLRDNYRNFENNSQESLQMPKHRNHPTTHSTSLYRQNKAQPLEPLDFSVCMLNHLLTA</sequence>
<feature type="region of interest" description="Disordered" evidence="7">
    <location>
        <begin position="359"/>
        <end position="378"/>
    </location>
</feature>
<dbReference type="InterPro" id="IPR010994">
    <property type="entry name" value="RuvA_2-like"/>
</dbReference>
<keyword evidence="5" id="KW-0234">DNA repair</keyword>
<evidence type="ECO:0000259" key="8">
    <source>
        <dbReference type="Pfam" id="PF03834"/>
    </source>
</evidence>
<evidence type="ECO:0000256" key="4">
    <source>
        <dbReference type="ARBA" id="ARBA00023125"/>
    </source>
</evidence>
<accession>A0AAD9WCE0</accession>
<dbReference type="Pfam" id="PF03834">
    <property type="entry name" value="Rad10"/>
    <property type="match status" value="1"/>
</dbReference>
<feature type="compositionally biased region" description="Polar residues" evidence="7">
    <location>
        <begin position="23"/>
        <end position="41"/>
    </location>
</feature>